<accession>A0A1U7EXA2</accession>
<dbReference type="RefSeq" id="WP_011323410.1">
    <property type="nucleotide sequence ID" value="NC_007426.1"/>
</dbReference>
<reference evidence="2 3" key="1">
    <citation type="journal article" date="2005" name="Genome Res.">
        <title>Living with two extremes: conclusions from the genome sequence of Natronomonas pharaonis.</title>
        <authorList>
            <person name="Falb M."/>
            <person name="Pfeiffer F."/>
            <person name="Palm P."/>
            <person name="Rodewald K."/>
            <person name="Hickmann V."/>
            <person name="Tittor J."/>
            <person name="Oesterhelt D."/>
        </authorList>
    </citation>
    <scope>NUCLEOTIDE SEQUENCE [LARGE SCALE GENOMIC DNA]</scope>
    <source>
        <strain evidence="3">ATCC 35678 / DSM 2160 / CIP 103997 / JCM 8858 / NBRC 14720 / NCIMB 2260 / Gabara</strain>
    </source>
</reference>
<evidence type="ECO:0000256" key="1">
    <source>
        <dbReference type="SAM" id="Phobius"/>
    </source>
</evidence>
<dbReference type="HOGENOM" id="CLU_1207650_0_0_2"/>
<dbReference type="KEGG" id="nph:NP_3398A"/>
<sequence>MAERELEAERERPTVVQLDDDRERDLLAGAVTEAEGTTADEDALEKFAEQLAGYRKNAERQEAWIRTLRLPRDGKPDPGEEIEIEFLLPSGDTFTRSFVVPPQVWPADNDLVRLLDAVGRTPATLTDLLGDAVPVTHDGDEWTLDIDPEPTGERANGGWSERQTTTLLIGTLVPLVVVAQVLSPIAMFVGGASLITPLLYLLGGMGLVATLGYMVTSVVQRADADLTHG</sequence>
<keyword evidence="1" id="KW-0472">Membrane</keyword>
<dbReference type="EnsemblBacteria" id="CAI49790">
    <property type="protein sequence ID" value="CAI49790"/>
    <property type="gene ID" value="NP_3398A"/>
</dbReference>
<organism evidence="2 3">
    <name type="scientific">Natronomonas pharaonis (strain ATCC 35678 / DSM 2160 / CIP 103997 / JCM 8858 / NBRC 14720 / NCIMB 2260 / Gabara)</name>
    <name type="common">Halobacterium pharaonis</name>
    <dbReference type="NCBI Taxonomy" id="348780"/>
    <lineage>
        <taxon>Archaea</taxon>
        <taxon>Methanobacteriati</taxon>
        <taxon>Methanobacteriota</taxon>
        <taxon>Stenosarchaea group</taxon>
        <taxon>Halobacteria</taxon>
        <taxon>Halobacteriales</taxon>
        <taxon>Natronomonadaceae</taxon>
        <taxon>Natronomonas</taxon>
    </lineage>
</organism>
<evidence type="ECO:0000313" key="3">
    <source>
        <dbReference type="Proteomes" id="UP000002698"/>
    </source>
</evidence>
<dbReference type="EMBL" id="CR936257">
    <property type="protein sequence ID" value="CAI49790.1"/>
    <property type="molecule type" value="Genomic_DNA"/>
</dbReference>
<evidence type="ECO:0000313" key="2">
    <source>
        <dbReference type="EMBL" id="CAI49790.1"/>
    </source>
</evidence>
<protein>
    <submittedName>
        <fullName evidence="2">Uncharacterized protein</fullName>
    </submittedName>
</protein>
<keyword evidence="1" id="KW-0812">Transmembrane</keyword>
<keyword evidence="3" id="KW-1185">Reference proteome</keyword>
<dbReference type="AlphaFoldDB" id="A0A1U7EXA2"/>
<proteinExistence type="predicted"/>
<keyword evidence="1" id="KW-1133">Transmembrane helix</keyword>
<name>A0A1U7EXA2_NATPD</name>
<dbReference type="Proteomes" id="UP000002698">
    <property type="component" value="Chromosome"/>
</dbReference>
<feature type="transmembrane region" description="Helical" evidence="1">
    <location>
        <begin position="198"/>
        <end position="219"/>
    </location>
</feature>
<dbReference type="GeneID" id="3701763"/>
<gene>
    <name evidence="2" type="ordered locus">NP_3398A</name>
</gene>
<feature type="transmembrane region" description="Helical" evidence="1">
    <location>
        <begin position="167"/>
        <end position="192"/>
    </location>
</feature>
<dbReference type="OrthoDB" id="379562at2157"/>
<dbReference type="STRING" id="348780.NP_3398A"/>